<keyword evidence="1" id="KW-0472">Membrane</keyword>
<dbReference type="Proteomes" id="UP001178507">
    <property type="component" value="Unassembled WGS sequence"/>
</dbReference>
<keyword evidence="1" id="KW-0812">Transmembrane</keyword>
<dbReference type="EMBL" id="CAUJNA010000258">
    <property type="protein sequence ID" value="CAJ1374521.1"/>
    <property type="molecule type" value="Genomic_DNA"/>
</dbReference>
<evidence type="ECO:0000313" key="2">
    <source>
        <dbReference type="EMBL" id="CAJ1374521.1"/>
    </source>
</evidence>
<sequence>MRRCLLLHIGLAAACTQTGQFDEAAFSASLYGASLCGTCLGLFLLFLAAMPLCGLLESYAKVISCLTILLGLTTLAVPFLGSLNACLPFAETVCQDRCSGYECDAAEKEQIGKICQGLAFLVVYIGAYGWVSCLLGLVASVMGCCVCCQCCRPRQDLKKDMTDLAQAKAAKGEVSADMKITVVPNPPMVVVGTPKQIPAPN</sequence>
<protein>
    <recommendedName>
        <fullName evidence="4">Transmembrane protein</fullName>
    </recommendedName>
</protein>
<reference evidence="2" key="1">
    <citation type="submission" date="2023-08" db="EMBL/GenBank/DDBJ databases">
        <authorList>
            <person name="Chen Y."/>
            <person name="Shah S."/>
            <person name="Dougan E. K."/>
            <person name="Thang M."/>
            <person name="Chan C."/>
        </authorList>
    </citation>
    <scope>NUCLEOTIDE SEQUENCE</scope>
</reference>
<feature type="transmembrane region" description="Helical" evidence="1">
    <location>
        <begin position="127"/>
        <end position="151"/>
    </location>
</feature>
<name>A0AA36MJV5_9DINO</name>
<proteinExistence type="predicted"/>
<comment type="caution">
    <text evidence="2">The sequence shown here is derived from an EMBL/GenBank/DDBJ whole genome shotgun (WGS) entry which is preliminary data.</text>
</comment>
<accession>A0AA36MJV5</accession>
<dbReference type="PROSITE" id="PS51257">
    <property type="entry name" value="PROKAR_LIPOPROTEIN"/>
    <property type="match status" value="1"/>
</dbReference>
<organism evidence="2 3">
    <name type="scientific">Effrenium voratum</name>
    <dbReference type="NCBI Taxonomy" id="2562239"/>
    <lineage>
        <taxon>Eukaryota</taxon>
        <taxon>Sar</taxon>
        <taxon>Alveolata</taxon>
        <taxon>Dinophyceae</taxon>
        <taxon>Suessiales</taxon>
        <taxon>Symbiodiniaceae</taxon>
        <taxon>Effrenium</taxon>
    </lineage>
</organism>
<dbReference type="AlphaFoldDB" id="A0AA36MJV5"/>
<evidence type="ECO:0000256" key="1">
    <source>
        <dbReference type="SAM" id="Phobius"/>
    </source>
</evidence>
<evidence type="ECO:0000313" key="3">
    <source>
        <dbReference type="Proteomes" id="UP001178507"/>
    </source>
</evidence>
<evidence type="ECO:0008006" key="4">
    <source>
        <dbReference type="Google" id="ProtNLM"/>
    </source>
</evidence>
<feature type="transmembrane region" description="Helical" evidence="1">
    <location>
        <begin position="62"/>
        <end position="81"/>
    </location>
</feature>
<keyword evidence="1" id="KW-1133">Transmembrane helix</keyword>
<feature type="transmembrane region" description="Helical" evidence="1">
    <location>
        <begin position="30"/>
        <end position="50"/>
    </location>
</feature>
<keyword evidence="3" id="KW-1185">Reference proteome</keyword>
<gene>
    <name evidence="2" type="ORF">EVOR1521_LOCUS4052</name>
</gene>